<dbReference type="InterPro" id="IPR038514">
    <property type="entry name" value="AAR2_C_sf"/>
</dbReference>
<dbReference type="InterPro" id="IPR007946">
    <property type="entry name" value="AAR2"/>
</dbReference>
<protein>
    <recommendedName>
        <fullName evidence="6">A1 cistron-splicing factor AAR2</fullName>
    </recommendedName>
</protein>
<organism evidence="4 5">
    <name type="scientific">Smittium megazygosporum</name>
    <dbReference type="NCBI Taxonomy" id="133381"/>
    <lineage>
        <taxon>Eukaryota</taxon>
        <taxon>Fungi</taxon>
        <taxon>Fungi incertae sedis</taxon>
        <taxon>Zoopagomycota</taxon>
        <taxon>Kickxellomycotina</taxon>
        <taxon>Harpellomycetes</taxon>
        <taxon>Harpellales</taxon>
        <taxon>Legeriomycetaceae</taxon>
        <taxon>Smittium</taxon>
    </lineage>
</organism>
<dbReference type="OrthoDB" id="201752at2759"/>
<dbReference type="PANTHER" id="PTHR12689:SF4">
    <property type="entry name" value="PROTEIN AAR2 HOMOLOG"/>
    <property type="match status" value="1"/>
</dbReference>
<dbReference type="Proteomes" id="UP000245609">
    <property type="component" value="Unassembled WGS sequence"/>
</dbReference>
<evidence type="ECO:0000259" key="3">
    <source>
        <dbReference type="Pfam" id="PF20981"/>
    </source>
</evidence>
<dbReference type="CDD" id="cd13777">
    <property type="entry name" value="Aar2_N"/>
    <property type="match status" value="1"/>
</dbReference>
<name>A0A2T9ZBC6_9FUNG</name>
<proteinExistence type="inferred from homology"/>
<reference evidence="4 5" key="1">
    <citation type="journal article" date="2018" name="MBio">
        <title>Comparative Genomics Reveals the Core Gene Toolbox for the Fungus-Insect Symbiosis.</title>
        <authorList>
            <person name="Wang Y."/>
            <person name="Stata M."/>
            <person name="Wang W."/>
            <person name="Stajich J.E."/>
            <person name="White M.M."/>
            <person name="Moncalvo J.M."/>
        </authorList>
    </citation>
    <scope>NUCLEOTIDE SEQUENCE [LARGE SCALE GENOMIC DNA]</scope>
    <source>
        <strain evidence="4 5">SC-DP-2</strain>
    </source>
</reference>
<dbReference type="GO" id="GO:0000244">
    <property type="term" value="P:spliceosomal tri-snRNP complex assembly"/>
    <property type="evidence" value="ECO:0007669"/>
    <property type="project" value="TreeGrafter"/>
</dbReference>
<dbReference type="PANTHER" id="PTHR12689">
    <property type="entry name" value="A1 CISTRON SPLICING FACTOR AAR2-RELATED"/>
    <property type="match status" value="1"/>
</dbReference>
<dbReference type="STRING" id="133381.A0A2T9ZBC6"/>
<evidence type="ECO:0000259" key="2">
    <source>
        <dbReference type="Pfam" id="PF05282"/>
    </source>
</evidence>
<dbReference type="Gene3D" id="1.25.40.550">
    <property type="entry name" value="Aar2, C-terminal domain-like"/>
    <property type="match status" value="1"/>
</dbReference>
<comment type="caution">
    <text evidence="4">The sequence shown here is derived from an EMBL/GenBank/DDBJ whole genome shotgun (WGS) entry which is preliminary data.</text>
</comment>
<dbReference type="EMBL" id="MBFS01000748">
    <property type="protein sequence ID" value="PVV01860.1"/>
    <property type="molecule type" value="Genomic_DNA"/>
</dbReference>
<accession>A0A2T9ZBC6</accession>
<dbReference type="CDD" id="cd13778">
    <property type="entry name" value="Aar2_C"/>
    <property type="match status" value="1"/>
</dbReference>
<dbReference type="Pfam" id="PF20981">
    <property type="entry name" value="AAR2_1st"/>
    <property type="match status" value="1"/>
</dbReference>
<dbReference type="InterPro" id="IPR033648">
    <property type="entry name" value="AAR2_C"/>
</dbReference>
<dbReference type="Pfam" id="PF05282">
    <property type="entry name" value="AAR2"/>
    <property type="match status" value="1"/>
</dbReference>
<evidence type="ECO:0000256" key="1">
    <source>
        <dbReference type="ARBA" id="ARBA00006281"/>
    </source>
</evidence>
<dbReference type="Gene3D" id="2.60.34.20">
    <property type="match status" value="1"/>
</dbReference>
<dbReference type="InterPro" id="IPR033647">
    <property type="entry name" value="Aar2_N"/>
</dbReference>
<dbReference type="InterPro" id="IPR038516">
    <property type="entry name" value="AAR2_N_sf"/>
</dbReference>
<comment type="similarity">
    <text evidence="1">Belongs to the AAR2 family.</text>
</comment>
<feature type="domain" description="AAR2 N-terminal" evidence="3">
    <location>
        <begin position="13"/>
        <end position="162"/>
    </location>
</feature>
<dbReference type="AlphaFoldDB" id="A0A2T9ZBC6"/>
<evidence type="ECO:0000313" key="5">
    <source>
        <dbReference type="Proteomes" id="UP000245609"/>
    </source>
</evidence>
<sequence>MNQTDLNSLYDKGGFFVITGLSPNTRLEFGIDLNIWDTAEKFMGLKLIPSGLHLISYSSIDKNNSVGLKSSFFTYFKPGQLLVLNWNKETESLQESTLSVDELSALRNRIRDLDKNLGCYPILDQILDQPGSSKRPKQNSDLYDQWIKLTNYISENTLANVFGCSSIIRNVYTFSSATGSGYDTREYQDAIKTLESINNNVEDKNQNKIISNNLDDKLDFLNNEPGKDSFFFKTIDLKKSFDSKTHTPSQISSYSVDKSFLLANVLNRYSEGPIGLLGEMQITFLLLLIGQNFAGFEHYKQIVGLVTQSSSAIAYSVGNNKEFDDILGDNTKKIKGDSLLKGLFVPFTKILIKQLKHCPEDFFSSLLTSDNFFVKCIRDYIVNVGVTDSNVEGIELLNSEMEELRTVFKKRFNVDLPTYSELLEAEEEGSDNEYAPVIV</sequence>
<evidence type="ECO:0000313" key="4">
    <source>
        <dbReference type="EMBL" id="PVV01860.1"/>
    </source>
</evidence>
<evidence type="ECO:0008006" key="6">
    <source>
        <dbReference type="Google" id="ProtNLM"/>
    </source>
</evidence>
<keyword evidence="5" id="KW-1185">Reference proteome</keyword>
<feature type="domain" description="AAR2 C-terminal" evidence="2">
    <location>
        <begin position="232"/>
        <end position="416"/>
    </location>
</feature>
<gene>
    <name evidence="4" type="ORF">BB560_003709</name>
</gene>